<dbReference type="EMBL" id="ML993593">
    <property type="protein sequence ID" value="KAF2167323.1"/>
    <property type="molecule type" value="Genomic_DNA"/>
</dbReference>
<name>A0A6A6CL25_ZASCE</name>
<keyword evidence="3" id="KW-1185">Reference proteome</keyword>
<feature type="region of interest" description="Disordered" evidence="1">
    <location>
        <begin position="42"/>
        <end position="63"/>
    </location>
</feature>
<feature type="region of interest" description="Disordered" evidence="1">
    <location>
        <begin position="283"/>
        <end position="308"/>
    </location>
</feature>
<proteinExistence type="predicted"/>
<dbReference type="RefSeq" id="XP_033668212.1">
    <property type="nucleotide sequence ID" value="XM_033812514.1"/>
</dbReference>
<gene>
    <name evidence="2" type="ORF">M409DRAFT_53927</name>
</gene>
<dbReference type="AlphaFoldDB" id="A0A6A6CL25"/>
<feature type="region of interest" description="Disordered" evidence="1">
    <location>
        <begin position="240"/>
        <end position="265"/>
    </location>
</feature>
<organism evidence="2 3">
    <name type="scientific">Zasmidium cellare ATCC 36951</name>
    <dbReference type="NCBI Taxonomy" id="1080233"/>
    <lineage>
        <taxon>Eukaryota</taxon>
        <taxon>Fungi</taxon>
        <taxon>Dikarya</taxon>
        <taxon>Ascomycota</taxon>
        <taxon>Pezizomycotina</taxon>
        <taxon>Dothideomycetes</taxon>
        <taxon>Dothideomycetidae</taxon>
        <taxon>Mycosphaerellales</taxon>
        <taxon>Mycosphaerellaceae</taxon>
        <taxon>Zasmidium</taxon>
    </lineage>
</organism>
<protein>
    <submittedName>
        <fullName evidence="2">Uncharacterized protein</fullName>
    </submittedName>
</protein>
<dbReference type="GeneID" id="54565786"/>
<dbReference type="Proteomes" id="UP000799537">
    <property type="component" value="Unassembled WGS sequence"/>
</dbReference>
<sequence>MTAFHLSFTSSSSSLAIWPRRLQDLLSSLAGTALIPADCDRFTSQSTRQTRNPHRRTQRSTPAKYRLRSPNLIPEEISNVIYTSSDSLHPTINTGFMPSIRVQDKTLPSAFEEDESSSGRRLLRKRIPRTGRTCRSPPLDATHGRWQAPLRGTASRDEKKVLEVVKDLSQRKRETSRLNSLADVVPYIKSSYHAGGVLAHAVGRGSNSRYDVVLRRQEEARIDQVQVHMEEDALQHKMPDRQRGGIGTLLRSQRPPVPRFHISGVRGPVGFGSADDVLGRGPFSTEEQGEPEASIFGRLPATHRRVRT</sequence>
<reference evidence="2" key="1">
    <citation type="journal article" date="2020" name="Stud. Mycol.">
        <title>101 Dothideomycetes genomes: a test case for predicting lifestyles and emergence of pathogens.</title>
        <authorList>
            <person name="Haridas S."/>
            <person name="Albert R."/>
            <person name="Binder M."/>
            <person name="Bloem J."/>
            <person name="Labutti K."/>
            <person name="Salamov A."/>
            <person name="Andreopoulos B."/>
            <person name="Baker S."/>
            <person name="Barry K."/>
            <person name="Bills G."/>
            <person name="Bluhm B."/>
            <person name="Cannon C."/>
            <person name="Castanera R."/>
            <person name="Culley D."/>
            <person name="Daum C."/>
            <person name="Ezra D."/>
            <person name="Gonzalez J."/>
            <person name="Henrissat B."/>
            <person name="Kuo A."/>
            <person name="Liang C."/>
            <person name="Lipzen A."/>
            <person name="Lutzoni F."/>
            <person name="Magnuson J."/>
            <person name="Mondo S."/>
            <person name="Nolan M."/>
            <person name="Ohm R."/>
            <person name="Pangilinan J."/>
            <person name="Park H.-J."/>
            <person name="Ramirez L."/>
            <person name="Alfaro M."/>
            <person name="Sun H."/>
            <person name="Tritt A."/>
            <person name="Yoshinaga Y."/>
            <person name="Zwiers L.-H."/>
            <person name="Turgeon B."/>
            <person name="Goodwin S."/>
            <person name="Spatafora J."/>
            <person name="Crous P."/>
            <person name="Grigoriev I."/>
        </authorList>
    </citation>
    <scope>NUCLEOTIDE SEQUENCE</scope>
    <source>
        <strain evidence="2">ATCC 36951</strain>
    </source>
</reference>
<evidence type="ECO:0000313" key="2">
    <source>
        <dbReference type="EMBL" id="KAF2167323.1"/>
    </source>
</evidence>
<evidence type="ECO:0000313" key="3">
    <source>
        <dbReference type="Proteomes" id="UP000799537"/>
    </source>
</evidence>
<accession>A0A6A6CL25</accession>
<evidence type="ECO:0000256" key="1">
    <source>
        <dbReference type="SAM" id="MobiDB-lite"/>
    </source>
</evidence>